<dbReference type="AlphaFoldDB" id="C4J7I2"/>
<sequence length="19" mass="2078">MKRLAISERGIGFTPLTTS</sequence>
<reference evidence="1" key="2">
    <citation type="submission" date="2012-06" db="EMBL/GenBank/DDBJ databases">
        <authorList>
            <person name="Yu Y."/>
            <person name="Currie J."/>
            <person name="Lomeli R."/>
            <person name="Angelova A."/>
            <person name="Collura K."/>
            <person name="Wissotski M."/>
            <person name="Campos D."/>
            <person name="Kudrna D."/>
            <person name="Golser W."/>
            <person name="Ashely E."/>
            <person name="Descour A."/>
            <person name="Fernandes J."/>
            <person name="Soderlund C."/>
            <person name="Walbot V."/>
        </authorList>
    </citation>
    <scope>NUCLEOTIDE SEQUENCE</scope>
    <source>
        <strain evidence="1">B73</strain>
    </source>
</reference>
<organism evidence="1">
    <name type="scientific">Zea mays</name>
    <name type="common">Maize</name>
    <dbReference type="NCBI Taxonomy" id="4577"/>
    <lineage>
        <taxon>Eukaryota</taxon>
        <taxon>Viridiplantae</taxon>
        <taxon>Streptophyta</taxon>
        <taxon>Embryophyta</taxon>
        <taxon>Tracheophyta</taxon>
        <taxon>Spermatophyta</taxon>
        <taxon>Magnoliopsida</taxon>
        <taxon>Liliopsida</taxon>
        <taxon>Poales</taxon>
        <taxon>Poaceae</taxon>
        <taxon>PACMAD clade</taxon>
        <taxon>Panicoideae</taxon>
        <taxon>Andropogonodae</taxon>
        <taxon>Andropogoneae</taxon>
        <taxon>Tripsacinae</taxon>
        <taxon>Zea</taxon>
    </lineage>
</organism>
<reference evidence="1" key="1">
    <citation type="journal article" date="2009" name="PLoS Genet.">
        <title>Sequencing, mapping, and analysis of 27,455 maize full-length cDNAs.</title>
        <authorList>
            <person name="Soderlund C."/>
            <person name="Descour A."/>
            <person name="Kudrna D."/>
            <person name="Bomhoff M."/>
            <person name="Boyd L."/>
            <person name="Currie J."/>
            <person name="Angelova A."/>
            <person name="Collura K."/>
            <person name="Wissotski M."/>
            <person name="Ashley E."/>
            <person name="Morrow D."/>
            <person name="Fernandes J."/>
            <person name="Walbot V."/>
            <person name="Yu Y."/>
        </authorList>
    </citation>
    <scope>NUCLEOTIDE SEQUENCE</scope>
    <source>
        <strain evidence="1">B73</strain>
    </source>
</reference>
<evidence type="ECO:0000313" key="1">
    <source>
        <dbReference type="EMBL" id="ACR37132.1"/>
    </source>
</evidence>
<proteinExistence type="evidence at transcript level"/>
<accession>C4J7I2</accession>
<protein>
    <submittedName>
        <fullName evidence="1">Uncharacterized protein</fullName>
    </submittedName>
</protein>
<name>C4J7I2_MAIZE</name>
<dbReference type="EMBL" id="BT086779">
    <property type="protein sequence ID" value="ACR37132.1"/>
    <property type="molecule type" value="mRNA"/>
</dbReference>